<evidence type="ECO:0008006" key="3">
    <source>
        <dbReference type="Google" id="ProtNLM"/>
    </source>
</evidence>
<gene>
    <name evidence="1" type="ORF">MuYL_3327</name>
</gene>
<proteinExistence type="predicted"/>
<evidence type="ECO:0000313" key="1">
    <source>
        <dbReference type="EMBL" id="ASU35212.1"/>
    </source>
</evidence>
<dbReference type="KEGG" id="muc:MuYL_3327"/>
<protein>
    <recommendedName>
        <fullName evidence="3">Gluconate 2-dehydrogenase subunit 3</fullName>
    </recommendedName>
</protein>
<reference evidence="1 2" key="1">
    <citation type="submission" date="2017-08" db="EMBL/GenBank/DDBJ databases">
        <title>Complete genome sequence of Mucilaginibacter sp. strain BJC16-A31.</title>
        <authorList>
            <consortium name="Henan University of Science and Technology"/>
            <person name="You X."/>
        </authorList>
    </citation>
    <scope>NUCLEOTIDE SEQUENCE [LARGE SCALE GENOMIC DNA]</scope>
    <source>
        <strain evidence="1 2">BJC16-A31</strain>
    </source>
</reference>
<dbReference type="OrthoDB" id="6385145at2"/>
<keyword evidence="2" id="KW-1185">Reference proteome</keyword>
<dbReference type="InterPro" id="IPR027056">
    <property type="entry name" value="Gluconate_2DH_su3"/>
</dbReference>
<dbReference type="AlphaFoldDB" id="A0A223NZC8"/>
<dbReference type="Proteomes" id="UP000215002">
    <property type="component" value="Chromosome"/>
</dbReference>
<evidence type="ECO:0000313" key="2">
    <source>
        <dbReference type="Proteomes" id="UP000215002"/>
    </source>
</evidence>
<dbReference type="RefSeq" id="WP_094571445.1">
    <property type="nucleotide sequence ID" value="NZ_CP022743.1"/>
</dbReference>
<dbReference type="Pfam" id="PF13618">
    <property type="entry name" value="Gluconate_2-dh3"/>
    <property type="match status" value="1"/>
</dbReference>
<name>A0A223NZC8_9SPHI</name>
<accession>A0A223NZC8</accession>
<sequence>MNRRTVIKNLALAIGGAVLLPSCIHTNGTVYYQLKHVNIDAGQQKLIADVAETIIPKTDTPGAKDLNLPAFVLKMIDDCYDKKGQEAFVTGLIAFNDMIKKEHGGEFGALNSKQREAILTGIEKNAAGAPKAHGGKSKPQKNTGPDPITAFYWGVKQQTIFGYTTSQYFMTKQIVYELVPGRYIVHYPVKKLNLKSA</sequence>
<organism evidence="1 2">
    <name type="scientific">Mucilaginibacter xinganensis</name>
    <dbReference type="NCBI Taxonomy" id="1234841"/>
    <lineage>
        <taxon>Bacteria</taxon>
        <taxon>Pseudomonadati</taxon>
        <taxon>Bacteroidota</taxon>
        <taxon>Sphingobacteriia</taxon>
        <taxon>Sphingobacteriales</taxon>
        <taxon>Sphingobacteriaceae</taxon>
        <taxon>Mucilaginibacter</taxon>
    </lineage>
</organism>
<dbReference type="EMBL" id="CP022743">
    <property type="protein sequence ID" value="ASU35212.1"/>
    <property type="molecule type" value="Genomic_DNA"/>
</dbReference>